<reference evidence="1 2" key="1">
    <citation type="submission" date="2017-06" db="EMBL/GenBank/DDBJ databases">
        <title>Novel phages from South African skin metaviromes.</title>
        <authorList>
            <person name="van Zyl L.J."/>
            <person name="Abrahams Y."/>
            <person name="Stander E.A."/>
            <person name="Kirby B.M."/>
            <person name="Clavaud C."/>
            <person name="Farcet C."/>
            <person name="Breton L."/>
            <person name="Trindade M.I."/>
        </authorList>
    </citation>
    <scope>NUCLEOTIDE SEQUENCE [LARGE SCALE GENOMIC DNA]</scope>
</reference>
<keyword evidence="2" id="KW-1185">Reference proteome</keyword>
<organism evidence="1 2">
    <name type="scientific">Uncultured Caudovirales phage clone 2F_1</name>
    <dbReference type="NCBI Taxonomy" id="2992576"/>
    <lineage>
        <taxon>Viruses</taxon>
        <taxon>Duplodnaviria</taxon>
        <taxon>Heunggongvirae</taxon>
        <taxon>Uroviricota</taxon>
        <taxon>Caudoviricetes</taxon>
        <taxon>Peduoviridae</taxon>
        <taxon>Bracchivirus</taxon>
        <taxon>Bracchivirus U2F1</taxon>
    </lineage>
</organism>
<dbReference type="EMBL" id="MF417929">
    <property type="protein sequence ID" value="ASN71611.1"/>
    <property type="molecule type" value="Genomic_DNA"/>
</dbReference>
<gene>
    <name evidence="1" type="ORF">2F1_10</name>
</gene>
<sequence length="72" mass="8193">MKDIQMFKLNENELYELRQLKNKVSFILALNLKGGDTSPDITSTELATIFGEINQQLETVISNIEEANESFN</sequence>
<accession>A0A2H4JGA6</accession>
<evidence type="ECO:0000313" key="1">
    <source>
        <dbReference type="EMBL" id="ASN71611.1"/>
    </source>
</evidence>
<name>A0A2H4JGA6_9CAUD</name>
<evidence type="ECO:0000313" key="2">
    <source>
        <dbReference type="Proteomes" id="UP000887440"/>
    </source>
</evidence>
<dbReference type="Proteomes" id="UP000887440">
    <property type="component" value="Segment"/>
</dbReference>
<proteinExistence type="predicted"/>
<protein>
    <submittedName>
        <fullName evidence="1">Uncharacterized protein</fullName>
    </submittedName>
</protein>